<keyword evidence="6" id="KW-0378">Hydrolase</keyword>
<feature type="domain" description="Deacetylase sirtuin-type" evidence="5">
    <location>
        <begin position="5"/>
        <end position="296"/>
    </location>
</feature>
<keyword evidence="3" id="KW-0520">NAD</keyword>
<dbReference type="OMA" id="THKFIAH"/>
<dbReference type="PANTHER" id="PTHR11085">
    <property type="entry name" value="NAD-DEPENDENT PROTEIN DEACYLASE SIRTUIN-5, MITOCHONDRIAL-RELATED"/>
    <property type="match status" value="1"/>
</dbReference>
<dbReference type="GO" id="GO:0000781">
    <property type="term" value="C:chromosome, telomeric region"/>
    <property type="evidence" value="ECO:0007669"/>
    <property type="project" value="GOC"/>
</dbReference>
<dbReference type="SUPFAM" id="SSF52467">
    <property type="entry name" value="DHS-like NAD/FAD-binding domain"/>
    <property type="match status" value="1"/>
</dbReference>
<organism evidence="6 7">
    <name type="scientific">Rozella allomycis (strain CSF55)</name>
    <dbReference type="NCBI Taxonomy" id="988480"/>
    <lineage>
        <taxon>Eukaryota</taxon>
        <taxon>Fungi</taxon>
        <taxon>Fungi incertae sedis</taxon>
        <taxon>Cryptomycota</taxon>
        <taxon>Cryptomycota incertae sedis</taxon>
        <taxon>Rozella</taxon>
    </lineage>
</organism>
<dbReference type="GO" id="GO:0046459">
    <property type="term" value="P:short-chain fatty acid metabolic process"/>
    <property type="evidence" value="ECO:0007669"/>
    <property type="project" value="EnsemblFungi"/>
</dbReference>
<dbReference type="STRING" id="988480.A0A075AV36"/>
<feature type="binding site" evidence="4">
    <location>
        <position position="172"/>
    </location>
    <ligand>
        <name>Zn(2+)</name>
        <dbReference type="ChEBI" id="CHEBI:29105"/>
    </ligand>
</feature>
<dbReference type="GO" id="GO:0070403">
    <property type="term" value="F:NAD+ binding"/>
    <property type="evidence" value="ECO:0007669"/>
    <property type="project" value="InterPro"/>
</dbReference>
<dbReference type="GO" id="GO:1990414">
    <property type="term" value="P:replication-born double-strand break repair via sister chromatid exchange"/>
    <property type="evidence" value="ECO:0007669"/>
    <property type="project" value="EnsemblFungi"/>
</dbReference>
<dbReference type="GO" id="GO:0005634">
    <property type="term" value="C:nucleus"/>
    <property type="evidence" value="ECO:0007669"/>
    <property type="project" value="TreeGrafter"/>
</dbReference>
<evidence type="ECO:0000313" key="6">
    <source>
        <dbReference type="EMBL" id="EPZ34088.1"/>
    </source>
</evidence>
<evidence type="ECO:0000259" key="5">
    <source>
        <dbReference type="PROSITE" id="PS50305"/>
    </source>
</evidence>
<dbReference type="Pfam" id="PF02146">
    <property type="entry name" value="SIR2"/>
    <property type="match status" value="1"/>
</dbReference>
<name>A0A075AV36_ROZAC</name>
<evidence type="ECO:0000256" key="1">
    <source>
        <dbReference type="ARBA" id="ARBA00006924"/>
    </source>
</evidence>
<feature type="binding site" evidence="4">
    <location>
        <position position="147"/>
    </location>
    <ligand>
        <name>Zn(2+)</name>
        <dbReference type="ChEBI" id="CHEBI:29105"/>
    </ligand>
</feature>
<dbReference type="AlphaFoldDB" id="A0A075AV36"/>
<dbReference type="HOGENOM" id="CLU_021544_1_1_1"/>
<dbReference type="InterPro" id="IPR029035">
    <property type="entry name" value="DHS-like_NAD/FAD-binding_dom"/>
</dbReference>
<evidence type="ECO:0000256" key="3">
    <source>
        <dbReference type="ARBA" id="ARBA00023027"/>
    </source>
</evidence>
<dbReference type="EMBL" id="KE560993">
    <property type="protein sequence ID" value="EPZ34088.1"/>
    <property type="molecule type" value="Genomic_DNA"/>
</dbReference>
<dbReference type="PROSITE" id="PS50305">
    <property type="entry name" value="SIRTUIN"/>
    <property type="match status" value="1"/>
</dbReference>
<dbReference type="PANTHER" id="PTHR11085:SF8">
    <property type="entry name" value="NAD-DEPENDENT HISTONE DEACETYLASE HST3"/>
    <property type="match status" value="1"/>
</dbReference>
<dbReference type="GO" id="GO:0031509">
    <property type="term" value="P:subtelomeric heterochromatin formation"/>
    <property type="evidence" value="ECO:0007669"/>
    <property type="project" value="EnsemblFungi"/>
</dbReference>
<dbReference type="GO" id="GO:0046872">
    <property type="term" value="F:metal ion binding"/>
    <property type="evidence" value="ECO:0007669"/>
    <property type="project" value="UniProtKB-KW"/>
</dbReference>
<proteinExistence type="inferred from homology"/>
<dbReference type="OrthoDB" id="2919105at2759"/>
<dbReference type="InterPro" id="IPR050134">
    <property type="entry name" value="NAD-dep_sirtuin_deacylases"/>
</dbReference>
<reference evidence="6 7" key="1">
    <citation type="journal article" date="2013" name="Curr. Biol.">
        <title>Shared signatures of parasitism and phylogenomics unite Cryptomycota and microsporidia.</title>
        <authorList>
            <person name="James T.Y."/>
            <person name="Pelin A."/>
            <person name="Bonen L."/>
            <person name="Ahrendt S."/>
            <person name="Sain D."/>
            <person name="Corradi N."/>
            <person name="Stajich J.E."/>
        </authorList>
    </citation>
    <scope>NUCLEOTIDE SEQUENCE [LARGE SCALE GENOMIC DNA]</scope>
    <source>
        <strain evidence="6 7">CSF55</strain>
    </source>
</reference>
<gene>
    <name evidence="6" type="ORF">O9G_003168</name>
</gene>
<sequence length="362" mass="41488">MEIHFDTQDIPHHHFLRYFLKAKRIVVITGAGISVSSGIPDFRSSGGLYDAAKSTKKSQGKSLFDAQVFRDTEKMSEFFQFMAKLKKKCDEAKPSKTHNFLNLLAENKKMIRLYTQNIDCLEDRLSFENVKKDIVIKLHGSLDQVRCMTCSNTFEIEDSHVESFEEGFAPECISCVEYQKKRIERGRRAPPVGFLRPNVVLYNENHPSGDIISSMVDKDIKRKPDLLIVMGTSLKVHGLRQLVKQFAKTVHSIEEGRVFFINKTPLSSEWIDIFDFQLLGLCDVVTTYIQTALEKHWKISRKSIVLSPVSQKTIKDYFKTVKSTSLSNSPISVRIAEKENIIENSNFDDKLKRATRKKSPNK</sequence>
<dbReference type="GO" id="GO:0009299">
    <property type="term" value="P:mRNA transcription"/>
    <property type="evidence" value="ECO:0007669"/>
    <property type="project" value="EnsemblFungi"/>
</dbReference>
<evidence type="ECO:0000256" key="4">
    <source>
        <dbReference type="PROSITE-ProRule" id="PRU00236"/>
    </source>
</evidence>
<keyword evidence="4" id="KW-0862">Zinc</keyword>
<keyword evidence="4" id="KW-0479">Metal-binding</keyword>
<feature type="active site" description="Proton acceptor" evidence="4">
    <location>
        <position position="139"/>
    </location>
</feature>
<dbReference type="InterPro" id="IPR026590">
    <property type="entry name" value="Ssirtuin_cat_dom"/>
</dbReference>
<evidence type="ECO:0000256" key="2">
    <source>
        <dbReference type="ARBA" id="ARBA00022679"/>
    </source>
</evidence>
<keyword evidence="7" id="KW-1185">Reference proteome</keyword>
<dbReference type="Proteomes" id="UP000030755">
    <property type="component" value="Unassembled WGS sequence"/>
</dbReference>
<dbReference type="Gene3D" id="3.40.50.1220">
    <property type="entry name" value="TPP-binding domain"/>
    <property type="match status" value="1"/>
</dbReference>
<evidence type="ECO:0000313" key="7">
    <source>
        <dbReference type="Proteomes" id="UP000030755"/>
    </source>
</evidence>
<dbReference type="GO" id="GO:0016787">
    <property type="term" value="F:hydrolase activity"/>
    <property type="evidence" value="ECO:0007669"/>
    <property type="project" value="UniProtKB-KW"/>
</dbReference>
<feature type="binding site" evidence="4">
    <location>
        <position position="175"/>
    </location>
    <ligand>
        <name>Zn(2+)</name>
        <dbReference type="ChEBI" id="CHEBI:29105"/>
    </ligand>
</feature>
<dbReference type="GO" id="GO:0017136">
    <property type="term" value="F:histone deacetylase activity, NAD-dependent"/>
    <property type="evidence" value="ECO:0007669"/>
    <property type="project" value="EnsemblFungi"/>
</dbReference>
<dbReference type="InterPro" id="IPR003000">
    <property type="entry name" value="Sirtuin"/>
</dbReference>
<accession>A0A075AV36</accession>
<feature type="binding site" evidence="4">
    <location>
        <position position="150"/>
    </location>
    <ligand>
        <name>Zn(2+)</name>
        <dbReference type="ChEBI" id="CHEBI:29105"/>
    </ligand>
</feature>
<keyword evidence="2" id="KW-0808">Transferase</keyword>
<protein>
    <submittedName>
        <fullName evidence="6">Sirtuin family domain-containing protein</fullName>
        <ecNumber evidence="6">3.5.1.-</ecNumber>
    </submittedName>
</protein>
<comment type="similarity">
    <text evidence="1">Belongs to the sirtuin family. Class I subfamily.</text>
</comment>
<dbReference type="InterPro" id="IPR026591">
    <property type="entry name" value="Sirtuin_cat_small_dom_sf"/>
</dbReference>
<dbReference type="EC" id="3.5.1.-" evidence="6"/>
<dbReference type="Gene3D" id="3.30.1600.10">
    <property type="entry name" value="SIR2/SIRT2 'Small Domain"/>
    <property type="match status" value="1"/>
</dbReference>